<gene>
    <name evidence="2" type="ORF">HMPREF1317_2172</name>
</gene>
<protein>
    <submittedName>
        <fullName evidence="2">Uncharacterized protein</fullName>
    </submittedName>
</protein>
<reference evidence="2 3" key="1">
    <citation type="submission" date="2012-05" db="EMBL/GenBank/DDBJ databases">
        <authorList>
            <person name="Harkins D.M."/>
            <person name="Madupu R."/>
            <person name="Durkin A.S."/>
            <person name="Torralba M."/>
            <person name="Methe B."/>
            <person name="Sutton G.G."/>
            <person name="Nelson K.E."/>
        </authorList>
    </citation>
    <scope>NUCLEOTIDE SEQUENCE [LARGE SCALE GENOMIC DNA]</scope>
    <source>
        <strain evidence="2 3">F0490</strain>
    </source>
</reference>
<keyword evidence="1" id="KW-1133">Transmembrane helix</keyword>
<dbReference type="Proteomes" id="UP000004578">
    <property type="component" value="Unassembled WGS sequence"/>
</dbReference>
<dbReference type="PATRIC" id="fig|1125717.3.peg.279"/>
<evidence type="ECO:0000313" key="3">
    <source>
        <dbReference type="Proteomes" id="UP000004578"/>
    </source>
</evidence>
<name>J1HSM0_9ACTO</name>
<evidence type="ECO:0000256" key="1">
    <source>
        <dbReference type="SAM" id="Phobius"/>
    </source>
</evidence>
<dbReference type="AlphaFoldDB" id="J1HSM0"/>
<feature type="transmembrane region" description="Helical" evidence="1">
    <location>
        <begin position="68"/>
        <end position="85"/>
    </location>
</feature>
<feature type="transmembrane region" description="Helical" evidence="1">
    <location>
        <begin position="127"/>
        <end position="148"/>
    </location>
</feature>
<accession>J1HSM0</accession>
<keyword evidence="3" id="KW-1185">Reference proteome</keyword>
<feature type="transmembrane region" description="Helical" evidence="1">
    <location>
        <begin position="97"/>
        <end position="121"/>
    </location>
</feature>
<dbReference type="EMBL" id="AKFS01000041">
    <property type="protein sequence ID" value="EJF48703.1"/>
    <property type="molecule type" value="Genomic_DNA"/>
</dbReference>
<organism evidence="2 3">
    <name type="scientific">Schaalia georgiae F0490</name>
    <dbReference type="NCBI Taxonomy" id="1125717"/>
    <lineage>
        <taxon>Bacteria</taxon>
        <taxon>Bacillati</taxon>
        <taxon>Actinomycetota</taxon>
        <taxon>Actinomycetes</taxon>
        <taxon>Actinomycetales</taxon>
        <taxon>Actinomycetaceae</taxon>
        <taxon>Schaalia</taxon>
    </lineage>
</organism>
<proteinExistence type="predicted"/>
<keyword evidence="1" id="KW-0812">Transmembrane</keyword>
<keyword evidence="1" id="KW-0472">Membrane</keyword>
<evidence type="ECO:0000313" key="2">
    <source>
        <dbReference type="EMBL" id="EJF48703.1"/>
    </source>
</evidence>
<feature type="transmembrane region" description="Helical" evidence="1">
    <location>
        <begin position="36"/>
        <end position="56"/>
    </location>
</feature>
<comment type="caution">
    <text evidence="2">The sequence shown here is derived from an EMBL/GenBank/DDBJ whole genome shotgun (WGS) entry which is preliminary data.</text>
</comment>
<sequence>MLSIMETHFEDGRDEAAEMLTALSADSQRLAQQVTVPWTLMAAFGALGAWWVGSAASAAPGAHYEPPLSGWMALVDVLVVVHLVQRETGIRFRSLGARANWMVAAIVMTCLVLFSVSLGLVSLQLPWAVVATSLAAFAITTCLSGLALRSAVERAGRG</sequence>